<protein>
    <submittedName>
        <fullName evidence="1">Uncharacterized protein</fullName>
    </submittedName>
</protein>
<dbReference type="EMBL" id="JAEMHK010000006">
    <property type="protein sequence ID" value="MBJ6800376.1"/>
    <property type="molecule type" value="Genomic_DNA"/>
</dbReference>
<proteinExistence type="predicted"/>
<organism evidence="1 2">
    <name type="scientific">Geomonas propionica</name>
    <dbReference type="NCBI Taxonomy" id="2798582"/>
    <lineage>
        <taxon>Bacteria</taxon>
        <taxon>Pseudomonadati</taxon>
        <taxon>Thermodesulfobacteriota</taxon>
        <taxon>Desulfuromonadia</taxon>
        <taxon>Geobacterales</taxon>
        <taxon>Geobacteraceae</taxon>
        <taxon>Geomonas</taxon>
    </lineage>
</organism>
<dbReference type="RefSeq" id="WP_199394887.1">
    <property type="nucleotide sequence ID" value="NZ_JAEMHK010000006.1"/>
</dbReference>
<keyword evidence="2" id="KW-1185">Reference proteome</keyword>
<gene>
    <name evidence="1" type="ORF">JFN90_09540</name>
</gene>
<comment type="caution">
    <text evidence="1">The sequence shown here is derived from an EMBL/GenBank/DDBJ whole genome shotgun (WGS) entry which is preliminary data.</text>
</comment>
<accession>A0ABS0YR24</accession>
<name>A0ABS0YR24_9BACT</name>
<evidence type="ECO:0000313" key="2">
    <source>
        <dbReference type="Proteomes" id="UP000641025"/>
    </source>
</evidence>
<dbReference type="Proteomes" id="UP000641025">
    <property type="component" value="Unassembled WGS sequence"/>
</dbReference>
<evidence type="ECO:0000313" key="1">
    <source>
        <dbReference type="EMBL" id="MBJ6800376.1"/>
    </source>
</evidence>
<sequence length="54" mass="6600">MKKMKPFDLAHEQYQLLMTKFKNTKDLREKNILFRRLTNLLAVMEFLISIHKPH</sequence>
<reference evidence="1 2" key="1">
    <citation type="submission" date="2020-12" db="EMBL/GenBank/DDBJ databases">
        <title>Geomonas sp. Red259, isolated from paddy soil.</title>
        <authorList>
            <person name="Xu Z."/>
            <person name="Zhang Z."/>
            <person name="Masuda Y."/>
            <person name="Itoh H."/>
            <person name="Senoo K."/>
        </authorList>
    </citation>
    <scope>NUCLEOTIDE SEQUENCE [LARGE SCALE GENOMIC DNA]</scope>
    <source>
        <strain evidence="1 2">Red259</strain>
    </source>
</reference>